<evidence type="ECO:0000256" key="2">
    <source>
        <dbReference type="SAM" id="Phobius"/>
    </source>
</evidence>
<evidence type="ECO:0000256" key="1">
    <source>
        <dbReference type="SAM" id="MobiDB-lite"/>
    </source>
</evidence>
<feature type="transmembrane region" description="Helical" evidence="2">
    <location>
        <begin position="63"/>
        <end position="84"/>
    </location>
</feature>
<dbReference type="HOGENOM" id="CLU_604129_0_0_1"/>
<sequence>MVDSPHSVTLYPTMTGFNGRYTYTGPYYGHYTGSAYGFGPDSAKAFGQEDTANGNAARRGASYFFGFLITFVVLLLMFVCCAIASRRRYLSRQRQRRMDSLIEGSGFTGGGHRFMGFGGLLGMNRDLDVGAAEGGGEKEKPKFHEVQLLGVQATGESPVGQSKFLKGDRTPEEKWGNTVIFDAQGNGHSRKGSNWSWTSITPLSASMIRAPKDLQPYDHFETALSSTATDTGPPPSYWARYPTTGYVTSSATPTPSHEDYEDENRGWFSRFFSKRGRLGSPTAVSSESTGYPLSPISRASSEPFIQRDRSLRTGSGVDLEKGVVSPATDHVVSGEEKRMEVAVIVAMPSGVNKIKRKPPPSPEYQIGGFLEGESQAPNSMADRRYLIAQPHRHANPRQASAFFPSFRDDHVAPSSTCSSTEQVVSASSMGRYELSRAFKLLMTRNSTEMPHWS</sequence>
<dbReference type="VEuPathDB" id="FungiDB:CC1G_03528"/>
<organism evidence="3 4">
    <name type="scientific">Coprinopsis cinerea (strain Okayama-7 / 130 / ATCC MYA-4618 / FGSC 9003)</name>
    <name type="common">Inky cap fungus</name>
    <name type="synonym">Hormographiella aspergillata</name>
    <dbReference type="NCBI Taxonomy" id="240176"/>
    <lineage>
        <taxon>Eukaryota</taxon>
        <taxon>Fungi</taxon>
        <taxon>Dikarya</taxon>
        <taxon>Basidiomycota</taxon>
        <taxon>Agaricomycotina</taxon>
        <taxon>Agaricomycetes</taxon>
        <taxon>Agaricomycetidae</taxon>
        <taxon>Agaricales</taxon>
        <taxon>Agaricineae</taxon>
        <taxon>Psathyrellaceae</taxon>
        <taxon>Coprinopsis</taxon>
    </lineage>
</organism>
<proteinExistence type="predicted"/>
<keyword evidence="2" id="KW-1133">Transmembrane helix</keyword>
<keyword evidence="2" id="KW-0812">Transmembrane</keyword>
<dbReference type="EMBL" id="AACS02000009">
    <property type="protein sequence ID" value="EAU89263.2"/>
    <property type="molecule type" value="Genomic_DNA"/>
</dbReference>
<feature type="region of interest" description="Disordered" evidence="1">
    <location>
        <begin position="279"/>
        <end position="298"/>
    </location>
</feature>
<dbReference type="KEGG" id="cci:CC1G_03528"/>
<keyword evidence="2" id="KW-0472">Membrane</keyword>
<evidence type="ECO:0000313" key="3">
    <source>
        <dbReference type="EMBL" id="EAU89263.2"/>
    </source>
</evidence>
<protein>
    <submittedName>
        <fullName evidence="3">Uncharacterized protein</fullName>
    </submittedName>
</protein>
<name>A8NCH0_COPC7</name>
<dbReference type="OrthoDB" id="2891248at2759"/>
<dbReference type="GeneID" id="6009001"/>
<evidence type="ECO:0000313" key="4">
    <source>
        <dbReference type="Proteomes" id="UP000001861"/>
    </source>
</evidence>
<feature type="compositionally biased region" description="Polar residues" evidence="1">
    <location>
        <begin position="282"/>
        <end position="291"/>
    </location>
</feature>
<comment type="caution">
    <text evidence="3">The sequence shown here is derived from an EMBL/GenBank/DDBJ whole genome shotgun (WGS) entry which is preliminary data.</text>
</comment>
<keyword evidence="4" id="KW-1185">Reference proteome</keyword>
<dbReference type="AlphaFoldDB" id="A8NCH0"/>
<dbReference type="RefSeq" id="XP_001832514.2">
    <property type="nucleotide sequence ID" value="XM_001832462.2"/>
</dbReference>
<reference evidence="3 4" key="1">
    <citation type="journal article" date="2010" name="Proc. Natl. Acad. Sci. U.S.A.">
        <title>Insights into evolution of multicellular fungi from the assembled chromosomes of the mushroom Coprinopsis cinerea (Coprinus cinereus).</title>
        <authorList>
            <person name="Stajich J.E."/>
            <person name="Wilke S.K."/>
            <person name="Ahren D."/>
            <person name="Au C.H."/>
            <person name="Birren B.W."/>
            <person name="Borodovsky M."/>
            <person name="Burns C."/>
            <person name="Canback B."/>
            <person name="Casselton L.A."/>
            <person name="Cheng C.K."/>
            <person name="Deng J."/>
            <person name="Dietrich F.S."/>
            <person name="Fargo D.C."/>
            <person name="Farman M.L."/>
            <person name="Gathman A.C."/>
            <person name="Goldberg J."/>
            <person name="Guigo R."/>
            <person name="Hoegger P.J."/>
            <person name="Hooker J.B."/>
            <person name="Huggins A."/>
            <person name="James T.Y."/>
            <person name="Kamada T."/>
            <person name="Kilaru S."/>
            <person name="Kodira C."/>
            <person name="Kues U."/>
            <person name="Kupfer D."/>
            <person name="Kwan H.S."/>
            <person name="Lomsadze A."/>
            <person name="Li W."/>
            <person name="Lilly W.W."/>
            <person name="Ma L.J."/>
            <person name="Mackey A.J."/>
            <person name="Manning G."/>
            <person name="Martin F."/>
            <person name="Muraguchi H."/>
            <person name="Natvig D.O."/>
            <person name="Palmerini H."/>
            <person name="Ramesh M.A."/>
            <person name="Rehmeyer C.J."/>
            <person name="Roe B.A."/>
            <person name="Shenoy N."/>
            <person name="Stanke M."/>
            <person name="Ter-Hovhannisyan V."/>
            <person name="Tunlid A."/>
            <person name="Velagapudi R."/>
            <person name="Vision T.J."/>
            <person name="Zeng Q."/>
            <person name="Zolan M.E."/>
            <person name="Pukkila P.J."/>
        </authorList>
    </citation>
    <scope>NUCLEOTIDE SEQUENCE [LARGE SCALE GENOMIC DNA]</scope>
    <source>
        <strain evidence="4">Okayama-7 / 130 / ATCC MYA-4618 / FGSC 9003</strain>
    </source>
</reference>
<dbReference type="eggNOG" id="ENOG502RC35">
    <property type="taxonomic scope" value="Eukaryota"/>
</dbReference>
<dbReference type="InParanoid" id="A8NCH0"/>
<dbReference type="Proteomes" id="UP000001861">
    <property type="component" value="Unassembled WGS sequence"/>
</dbReference>
<gene>
    <name evidence="3" type="ORF">CC1G_03528</name>
</gene>
<accession>A8NCH0</accession>